<gene>
    <name evidence="2" type="ORF">NCTC11535_01884</name>
</gene>
<feature type="compositionally biased region" description="Basic and acidic residues" evidence="1">
    <location>
        <begin position="46"/>
        <end position="60"/>
    </location>
</feature>
<evidence type="ECO:0000313" key="2">
    <source>
        <dbReference type="EMBL" id="SPT54180.1"/>
    </source>
</evidence>
<feature type="compositionally biased region" description="Acidic residues" evidence="1">
    <location>
        <begin position="402"/>
        <end position="415"/>
    </location>
</feature>
<accession>A0ABY1VPX7</accession>
<comment type="caution">
    <text evidence="2">The sequence shown here is derived from an EMBL/GenBank/DDBJ whole genome shotgun (WGS) entry which is preliminary data.</text>
</comment>
<dbReference type="EMBL" id="UAPQ01000009">
    <property type="protein sequence ID" value="SPT54180.1"/>
    <property type="molecule type" value="Genomic_DNA"/>
</dbReference>
<name>A0ABY1VPX7_9ACTO</name>
<feature type="region of interest" description="Disordered" evidence="1">
    <location>
        <begin position="1"/>
        <end position="166"/>
    </location>
</feature>
<dbReference type="InterPro" id="IPR011990">
    <property type="entry name" value="TPR-like_helical_dom_sf"/>
</dbReference>
<feature type="compositionally biased region" description="Polar residues" evidence="1">
    <location>
        <begin position="444"/>
        <end position="461"/>
    </location>
</feature>
<evidence type="ECO:0000313" key="3">
    <source>
        <dbReference type="Proteomes" id="UP000250006"/>
    </source>
</evidence>
<feature type="compositionally biased region" description="Basic and acidic residues" evidence="1">
    <location>
        <begin position="1"/>
        <end position="20"/>
    </location>
</feature>
<organism evidence="2 3">
    <name type="scientific">Actinomyces bovis</name>
    <dbReference type="NCBI Taxonomy" id="1658"/>
    <lineage>
        <taxon>Bacteria</taxon>
        <taxon>Bacillati</taxon>
        <taxon>Actinomycetota</taxon>
        <taxon>Actinomycetes</taxon>
        <taxon>Actinomycetales</taxon>
        <taxon>Actinomycetaceae</taxon>
        <taxon>Actinomyces</taxon>
    </lineage>
</organism>
<evidence type="ECO:0000256" key="1">
    <source>
        <dbReference type="SAM" id="MobiDB-lite"/>
    </source>
</evidence>
<reference evidence="2 3" key="1">
    <citation type="submission" date="2018-06" db="EMBL/GenBank/DDBJ databases">
        <authorList>
            <consortium name="Pathogen Informatics"/>
            <person name="Doyle S."/>
        </authorList>
    </citation>
    <scope>NUCLEOTIDE SEQUENCE [LARGE SCALE GENOMIC DNA]</scope>
    <source>
        <strain evidence="2 3">NCTC11535</strain>
    </source>
</reference>
<proteinExistence type="predicted"/>
<protein>
    <recommendedName>
        <fullName evidence="4">Tetratricopeptide repeat</fullName>
    </recommendedName>
</protein>
<keyword evidence="3" id="KW-1185">Reference proteome</keyword>
<dbReference type="RefSeq" id="WP_318268914.1">
    <property type="nucleotide sequence ID" value="NZ_UAPQ01000009.1"/>
</dbReference>
<dbReference type="SUPFAM" id="SSF48452">
    <property type="entry name" value="TPR-like"/>
    <property type="match status" value="1"/>
</dbReference>
<feature type="compositionally biased region" description="Basic and acidic residues" evidence="1">
    <location>
        <begin position="67"/>
        <end position="146"/>
    </location>
</feature>
<sequence length="469" mass="53374">MPYQRRNDHSGPRRGNDRHGFGNRSNSGGPRRSRDDKQHGGYQQRDGQRRSWRDRDDKQHGGYQQRDGQRRSWRDRDDKQYGGGRPRREGDFDQRDRRDRPAREDSPRQEVREWSPRGERRSWRDRDDKQRDGQRRGGRNDRDGKRSSRAPQHARIPEPRLPEDVEAGMLEASARRELRALGRLNAENVARHLVMLQRLLETDPEEAYQHARYATSHAGRIAVVRESAGIAAYLAGHYQEALGHIRAARRLSGLDLHHAIEADCERALGRLDQALKVAAAASPKQLDDLEEAEIAMVVSGIRSEMGQPELGLVVIEDAIRLFRGDRETLRRMHSVRADRLTELGRGEEADLIRARIGITAEGEDQEYEEPEEELVAYDLEEDYEPEDSPDVDSKTESNAGAEAEDLAEAEDEAETADWPASFSVRVEAELAEILEDAGIEDQTGEATQAQQLKDNDSQSQKNHTKEPGE</sequence>
<dbReference type="Proteomes" id="UP000250006">
    <property type="component" value="Unassembled WGS sequence"/>
</dbReference>
<evidence type="ECO:0008006" key="4">
    <source>
        <dbReference type="Google" id="ProtNLM"/>
    </source>
</evidence>
<feature type="region of interest" description="Disordered" evidence="1">
    <location>
        <begin position="435"/>
        <end position="469"/>
    </location>
</feature>
<feature type="region of interest" description="Disordered" evidence="1">
    <location>
        <begin position="382"/>
        <end position="421"/>
    </location>
</feature>